<sequence length="397" mass="43672">MEAIEQLKQEVERTIESQRRCAAQTDALLTECIRAVAGCRAALAEQPPQQAVDAARRAIAGLKVDAKLASATKELHKLVGNMGKGIDRTFCTDIAKAWSGIPAMVPLYDKIVLEHLYHEGSFEVAATLAAEARIEQSEETRQRYLDMHAVLVQIRQQNLGAALQWVEARRAALEPQGEPCSFDFHVHKVGFVQALQRRGRRAALEYGRRHLGRFRRAYLPQLQRLMGCLCFVPDGPGPLPPDALARTPYADLFADEMWDALAERYVVQACALTGQAQSSPLLVAVAAGSVALPTLLKLAAVAGLQQTLELDREGHQQLPVDIPLGREFVFNSIFACPVAREQTTADNPPVMLPCGHCMGKESMLRMAKSMTRSFKCPYCPAEATPLLCKEIHFPPVA</sequence>
<dbReference type="CDD" id="cd16652">
    <property type="entry name" value="dRING_Rmd5p-like"/>
    <property type="match status" value="1"/>
</dbReference>
<dbReference type="GO" id="GO:0043161">
    <property type="term" value="P:proteasome-mediated ubiquitin-dependent protein catabolic process"/>
    <property type="evidence" value="ECO:0007669"/>
    <property type="project" value="InterPro"/>
</dbReference>
<dbReference type="InterPro" id="IPR045098">
    <property type="entry name" value="Fyv10_fam"/>
</dbReference>
<evidence type="ECO:0000313" key="9">
    <source>
        <dbReference type="Proteomes" id="UP001255856"/>
    </source>
</evidence>
<dbReference type="InterPro" id="IPR037683">
    <property type="entry name" value="Rmd5_dRing"/>
</dbReference>
<evidence type="ECO:0000313" key="8">
    <source>
        <dbReference type="EMBL" id="KAK2077600.1"/>
    </source>
</evidence>
<dbReference type="GO" id="GO:0008270">
    <property type="term" value="F:zinc ion binding"/>
    <property type="evidence" value="ECO:0007669"/>
    <property type="project" value="UniProtKB-KW"/>
</dbReference>
<keyword evidence="3" id="KW-0479">Metal-binding</keyword>
<feature type="zinc finger region" description="RING-Gid-type" evidence="6">
    <location>
        <begin position="336"/>
        <end position="379"/>
    </location>
</feature>
<reference evidence="8" key="1">
    <citation type="submission" date="2021-01" db="EMBL/GenBank/DDBJ databases">
        <authorList>
            <person name="Eckstrom K.M.E."/>
        </authorList>
    </citation>
    <scope>NUCLEOTIDE SEQUENCE</scope>
    <source>
        <strain evidence="8">UVCC 0001</strain>
    </source>
</reference>
<evidence type="ECO:0000256" key="6">
    <source>
        <dbReference type="PROSITE-ProRule" id="PRU01215"/>
    </source>
</evidence>
<evidence type="ECO:0000259" key="7">
    <source>
        <dbReference type="PROSITE" id="PS51867"/>
    </source>
</evidence>
<dbReference type="SUPFAM" id="SSF57850">
    <property type="entry name" value="RING/U-box"/>
    <property type="match status" value="1"/>
</dbReference>
<dbReference type="SMART" id="SM00757">
    <property type="entry name" value="CRA"/>
    <property type="match status" value="1"/>
</dbReference>
<dbReference type="AlphaFoldDB" id="A0AAD9IJ61"/>
<comment type="subcellular location">
    <subcellularLocation>
        <location evidence="1">Cytoplasm</location>
    </subcellularLocation>
</comment>
<name>A0AAD9IJ61_PROWI</name>
<dbReference type="PROSITE" id="PS51867">
    <property type="entry name" value="ZF_RING_GID"/>
    <property type="match status" value="1"/>
</dbReference>
<dbReference type="Pfam" id="PF13445">
    <property type="entry name" value="zf-RING_UBOX"/>
    <property type="match status" value="1"/>
</dbReference>
<dbReference type="Gene3D" id="3.30.40.10">
    <property type="entry name" value="Zinc/RING finger domain, C3HC4 (zinc finger)"/>
    <property type="match status" value="1"/>
</dbReference>
<keyword evidence="5" id="KW-0862">Zinc</keyword>
<dbReference type="PROSITE" id="PS50896">
    <property type="entry name" value="LISH"/>
    <property type="match status" value="1"/>
</dbReference>
<gene>
    <name evidence="8" type="ORF">QBZ16_004445</name>
</gene>
<dbReference type="GO" id="GO:0005737">
    <property type="term" value="C:cytoplasm"/>
    <property type="evidence" value="ECO:0007669"/>
    <property type="project" value="UniProtKB-SubCell"/>
</dbReference>
<evidence type="ECO:0000256" key="4">
    <source>
        <dbReference type="ARBA" id="ARBA00022771"/>
    </source>
</evidence>
<dbReference type="InterPro" id="IPR044063">
    <property type="entry name" value="ZF_RING_GID"/>
</dbReference>
<dbReference type="InterPro" id="IPR013144">
    <property type="entry name" value="CRA_dom"/>
</dbReference>
<evidence type="ECO:0000256" key="1">
    <source>
        <dbReference type="ARBA" id="ARBA00004496"/>
    </source>
</evidence>
<dbReference type="EMBL" id="JASFZW010000006">
    <property type="protein sequence ID" value="KAK2077600.1"/>
    <property type="molecule type" value="Genomic_DNA"/>
</dbReference>
<dbReference type="GO" id="GO:0061630">
    <property type="term" value="F:ubiquitin protein ligase activity"/>
    <property type="evidence" value="ECO:0007669"/>
    <property type="project" value="InterPro"/>
</dbReference>
<keyword evidence="9" id="KW-1185">Reference proteome</keyword>
<feature type="domain" description="RING-Gid-type" evidence="7">
    <location>
        <begin position="336"/>
        <end position="379"/>
    </location>
</feature>
<dbReference type="FunFam" id="3.30.40.10:FF:000143">
    <property type="entry name" value="Regulator of gluconeogenesis Rmd5"/>
    <property type="match status" value="1"/>
</dbReference>
<dbReference type="Pfam" id="PF10607">
    <property type="entry name" value="CTLH"/>
    <property type="match status" value="1"/>
</dbReference>
<evidence type="ECO:0000256" key="3">
    <source>
        <dbReference type="ARBA" id="ARBA00022723"/>
    </source>
</evidence>
<comment type="caution">
    <text evidence="8">The sequence shown here is derived from an EMBL/GenBank/DDBJ whole genome shotgun (WGS) entry which is preliminary data.</text>
</comment>
<evidence type="ECO:0000256" key="5">
    <source>
        <dbReference type="ARBA" id="ARBA00022833"/>
    </source>
</evidence>
<dbReference type="Proteomes" id="UP001255856">
    <property type="component" value="Unassembled WGS sequence"/>
</dbReference>
<evidence type="ECO:0000256" key="2">
    <source>
        <dbReference type="ARBA" id="ARBA00022490"/>
    </source>
</evidence>
<dbReference type="GO" id="GO:0034657">
    <property type="term" value="C:GID complex"/>
    <property type="evidence" value="ECO:0007669"/>
    <property type="project" value="TreeGrafter"/>
</dbReference>
<dbReference type="InterPro" id="IPR006594">
    <property type="entry name" value="LisH"/>
</dbReference>
<accession>A0AAD9IJ61</accession>
<dbReference type="InterPro" id="IPR024964">
    <property type="entry name" value="CTLH/CRA"/>
</dbReference>
<keyword evidence="2" id="KW-0963">Cytoplasm</keyword>
<dbReference type="InterPro" id="IPR013083">
    <property type="entry name" value="Znf_RING/FYVE/PHD"/>
</dbReference>
<keyword evidence="4 6" id="KW-0863">Zinc-finger</keyword>
<protein>
    <recommendedName>
        <fullName evidence="7">RING-Gid-type domain-containing protein</fullName>
    </recommendedName>
</protein>
<dbReference type="PANTHER" id="PTHR12170">
    <property type="entry name" value="MACROPHAGE ERYTHROBLAST ATTACHER-RELATED"/>
    <property type="match status" value="1"/>
</dbReference>
<dbReference type="InterPro" id="IPR027370">
    <property type="entry name" value="Znf-RING_euk"/>
</dbReference>
<organism evidence="8 9">
    <name type="scientific">Prototheca wickerhamii</name>
    <dbReference type="NCBI Taxonomy" id="3111"/>
    <lineage>
        <taxon>Eukaryota</taxon>
        <taxon>Viridiplantae</taxon>
        <taxon>Chlorophyta</taxon>
        <taxon>core chlorophytes</taxon>
        <taxon>Trebouxiophyceae</taxon>
        <taxon>Chlorellales</taxon>
        <taxon>Chlorellaceae</taxon>
        <taxon>Prototheca</taxon>
    </lineage>
</organism>
<dbReference type="GO" id="GO:0005634">
    <property type="term" value="C:nucleus"/>
    <property type="evidence" value="ECO:0007669"/>
    <property type="project" value="TreeGrafter"/>
</dbReference>
<dbReference type="PANTHER" id="PTHR12170:SF3">
    <property type="entry name" value="GH10162P"/>
    <property type="match status" value="1"/>
</dbReference>
<proteinExistence type="predicted"/>